<reference evidence="2 3" key="1">
    <citation type="submission" date="2019-03" db="EMBL/GenBank/DDBJ databases">
        <title>First draft genome of Liparis tanakae, snailfish: a comprehensive survey of snailfish specific genes.</title>
        <authorList>
            <person name="Kim W."/>
            <person name="Song I."/>
            <person name="Jeong J.-H."/>
            <person name="Kim D."/>
            <person name="Kim S."/>
            <person name="Ryu S."/>
            <person name="Song J.Y."/>
            <person name="Lee S.K."/>
        </authorList>
    </citation>
    <scope>NUCLEOTIDE SEQUENCE [LARGE SCALE GENOMIC DNA]</scope>
    <source>
        <tissue evidence="2">Muscle</tissue>
    </source>
</reference>
<protein>
    <submittedName>
        <fullName evidence="2">Uncharacterized protein</fullName>
    </submittedName>
</protein>
<dbReference type="AlphaFoldDB" id="A0A4Z2I4Z0"/>
<accession>A0A4Z2I4Z0</accession>
<evidence type="ECO:0000313" key="2">
    <source>
        <dbReference type="EMBL" id="TNN72364.1"/>
    </source>
</evidence>
<dbReference type="EMBL" id="SRLO01000138">
    <property type="protein sequence ID" value="TNN72364.1"/>
    <property type="molecule type" value="Genomic_DNA"/>
</dbReference>
<evidence type="ECO:0000313" key="3">
    <source>
        <dbReference type="Proteomes" id="UP000314294"/>
    </source>
</evidence>
<comment type="caution">
    <text evidence="2">The sequence shown here is derived from an EMBL/GenBank/DDBJ whole genome shotgun (WGS) entry which is preliminary data.</text>
</comment>
<organism evidence="2 3">
    <name type="scientific">Liparis tanakae</name>
    <name type="common">Tanaka's snailfish</name>
    <dbReference type="NCBI Taxonomy" id="230148"/>
    <lineage>
        <taxon>Eukaryota</taxon>
        <taxon>Metazoa</taxon>
        <taxon>Chordata</taxon>
        <taxon>Craniata</taxon>
        <taxon>Vertebrata</taxon>
        <taxon>Euteleostomi</taxon>
        <taxon>Actinopterygii</taxon>
        <taxon>Neopterygii</taxon>
        <taxon>Teleostei</taxon>
        <taxon>Neoteleostei</taxon>
        <taxon>Acanthomorphata</taxon>
        <taxon>Eupercaria</taxon>
        <taxon>Perciformes</taxon>
        <taxon>Cottioidei</taxon>
        <taxon>Cottales</taxon>
        <taxon>Liparidae</taxon>
        <taxon>Liparis</taxon>
    </lineage>
</organism>
<proteinExistence type="predicted"/>
<feature type="region of interest" description="Disordered" evidence="1">
    <location>
        <begin position="60"/>
        <end position="81"/>
    </location>
</feature>
<evidence type="ECO:0000256" key="1">
    <source>
        <dbReference type="SAM" id="MobiDB-lite"/>
    </source>
</evidence>
<feature type="compositionally biased region" description="Basic and acidic residues" evidence="1">
    <location>
        <begin position="71"/>
        <end position="81"/>
    </location>
</feature>
<dbReference type="Proteomes" id="UP000314294">
    <property type="component" value="Unassembled WGS sequence"/>
</dbReference>
<name>A0A4Z2I4Z0_9TELE</name>
<sequence length="81" mass="8740">MEQALLFSCVMKSYLSSNKKSLNTRAIVSPGSERIDHVQSRLLSYSAGYPGLVIEPAVPLNVPPHAPSAGERGRTTGDEKK</sequence>
<keyword evidence="3" id="KW-1185">Reference proteome</keyword>
<gene>
    <name evidence="2" type="ORF">EYF80_017403</name>
</gene>